<accession>A0ABW6WXX9</accession>
<organism evidence="1 2">
    <name type="scientific">Streptomyces argenteolus</name>
    <dbReference type="NCBI Taxonomy" id="67274"/>
    <lineage>
        <taxon>Bacteria</taxon>
        <taxon>Bacillati</taxon>
        <taxon>Actinomycetota</taxon>
        <taxon>Actinomycetes</taxon>
        <taxon>Kitasatosporales</taxon>
        <taxon>Streptomycetaceae</taxon>
        <taxon>Streptomyces</taxon>
    </lineage>
</organism>
<dbReference type="PIRSF" id="PIRSF024492">
    <property type="entry name" value="UCP024492"/>
    <property type="match status" value="1"/>
</dbReference>
<dbReference type="InterPro" id="IPR007438">
    <property type="entry name" value="DUF488"/>
</dbReference>
<proteinExistence type="predicted"/>
<dbReference type="PANTHER" id="PTHR39337">
    <property type="entry name" value="BLR5642 PROTEIN"/>
    <property type="match status" value="1"/>
</dbReference>
<comment type="caution">
    <text evidence="1">The sequence shown here is derived from an EMBL/GenBank/DDBJ whole genome shotgun (WGS) entry which is preliminary data.</text>
</comment>
<evidence type="ECO:0000313" key="2">
    <source>
        <dbReference type="Proteomes" id="UP001602322"/>
    </source>
</evidence>
<protein>
    <submittedName>
        <fullName evidence="1">DUF488 family protein</fullName>
    </submittedName>
</protein>
<dbReference type="Pfam" id="PF04343">
    <property type="entry name" value="DUF488"/>
    <property type="match status" value="1"/>
</dbReference>
<sequence length="182" mass="20536">MREIWTVGHWTCPEETFIGLLDAQRVDALADVRAHPGSRRSPQFSRDVMPEWLERAGIDYAYLDELGGRRRKQDVDPAVNAGWHNPSFRNYADYTLLPAYEQGITRLTSLAEHGRVAVMCGEPMPWRCHRLLIANTLTARGWTVRHILGSGSGSFETRVHELGAWGAEPRVDGRGRVTYPAP</sequence>
<dbReference type="InterPro" id="IPR014519">
    <property type="entry name" value="UCP024492"/>
</dbReference>
<dbReference type="Proteomes" id="UP001602322">
    <property type="component" value="Unassembled WGS sequence"/>
</dbReference>
<gene>
    <name evidence="1" type="ORF">ACFY8O_02020</name>
</gene>
<name>A0ABW6WXX9_9ACTN</name>
<evidence type="ECO:0000313" key="1">
    <source>
        <dbReference type="EMBL" id="MFF5894680.1"/>
    </source>
</evidence>
<reference evidence="1 2" key="1">
    <citation type="submission" date="2024-10" db="EMBL/GenBank/DDBJ databases">
        <title>The Natural Products Discovery Center: Release of the First 8490 Sequenced Strains for Exploring Actinobacteria Biosynthetic Diversity.</title>
        <authorList>
            <person name="Kalkreuter E."/>
            <person name="Kautsar S.A."/>
            <person name="Yang D."/>
            <person name="Bader C.D."/>
            <person name="Teijaro C.N."/>
            <person name="Fluegel L."/>
            <person name="Davis C.M."/>
            <person name="Simpson J.R."/>
            <person name="Lauterbach L."/>
            <person name="Steele A.D."/>
            <person name="Gui C."/>
            <person name="Meng S."/>
            <person name="Li G."/>
            <person name="Viehrig K."/>
            <person name="Ye F."/>
            <person name="Su P."/>
            <person name="Kiefer A.F."/>
            <person name="Nichols A."/>
            <person name="Cepeda A.J."/>
            <person name="Yan W."/>
            <person name="Fan B."/>
            <person name="Jiang Y."/>
            <person name="Adhikari A."/>
            <person name="Zheng C.-J."/>
            <person name="Schuster L."/>
            <person name="Cowan T.M."/>
            <person name="Smanski M.J."/>
            <person name="Chevrette M.G."/>
            <person name="De Carvalho L.P.S."/>
            <person name="Shen B."/>
        </authorList>
    </citation>
    <scope>NUCLEOTIDE SEQUENCE [LARGE SCALE GENOMIC DNA]</scope>
    <source>
        <strain evidence="1 2">NPDC012540</strain>
    </source>
</reference>
<dbReference type="EMBL" id="JBIBEG010000001">
    <property type="protein sequence ID" value="MFF5894680.1"/>
    <property type="molecule type" value="Genomic_DNA"/>
</dbReference>
<dbReference type="RefSeq" id="WP_387897925.1">
    <property type="nucleotide sequence ID" value="NZ_JBIBEG010000001.1"/>
</dbReference>
<dbReference type="PANTHER" id="PTHR39337:SF1">
    <property type="entry name" value="BLR5642 PROTEIN"/>
    <property type="match status" value="1"/>
</dbReference>
<keyword evidence="2" id="KW-1185">Reference proteome</keyword>